<dbReference type="PANTHER" id="PTHR43245:SF55">
    <property type="entry name" value="NAD(P)-BINDING DOMAIN-CONTAINING PROTEIN"/>
    <property type="match status" value="1"/>
</dbReference>
<dbReference type="InterPro" id="IPR036291">
    <property type="entry name" value="NAD(P)-bd_dom_sf"/>
</dbReference>
<dbReference type="Gene3D" id="3.40.50.720">
    <property type="entry name" value="NAD(P)-binding Rossmann-like Domain"/>
    <property type="match status" value="1"/>
</dbReference>
<name>A0ABW4A668_9ACTN</name>
<sequence length="246" mass="25772">MSTLLITGAAGGVARRLIPALASAYSLRLTDRTPLPDAVTGDLRDAAFARDVCSGVDTIVHLAADANPNQPWSALREPNADAVVNVLEGAVAAKAGRVVLAGSLHALGGHVDAGAATIGEDAAPYPCCVYGSVKVFAETVGRWYAEEHGLHVVCLRLGGVRDRPMARSWLPGWLSGPDLVRLFTGALTADVRYGVYHGVSANSGGLWRHDRATAELGYRPVDDSARFAAEVPDDLSTGVGRTLHLT</sequence>
<evidence type="ECO:0000313" key="3">
    <source>
        <dbReference type="Proteomes" id="UP001597183"/>
    </source>
</evidence>
<proteinExistence type="predicted"/>
<keyword evidence="3" id="KW-1185">Reference proteome</keyword>
<dbReference type="InterPro" id="IPR050177">
    <property type="entry name" value="Lipid_A_modif_metabolic_enz"/>
</dbReference>
<evidence type="ECO:0000313" key="2">
    <source>
        <dbReference type="EMBL" id="MFD1366014.1"/>
    </source>
</evidence>
<dbReference type="RefSeq" id="WP_317794764.1">
    <property type="nucleotide sequence ID" value="NZ_AP028461.1"/>
</dbReference>
<organism evidence="2 3">
    <name type="scientific">Actinoplanes sichuanensis</name>
    <dbReference type="NCBI Taxonomy" id="512349"/>
    <lineage>
        <taxon>Bacteria</taxon>
        <taxon>Bacillati</taxon>
        <taxon>Actinomycetota</taxon>
        <taxon>Actinomycetes</taxon>
        <taxon>Micromonosporales</taxon>
        <taxon>Micromonosporaceae</taxon>
        <taxon>Actinoplanes</taxon>
    </lineage>
</organism>
<reference evidence="3" key="1">
    <citation type="journal article" date="2019" name="Int. J. Syst. Evol. Microbiol.">
        <title>The Global Catalogue of Microorganisms (GCM) 10K type strain sequencing project: providing services to taxonomists for standard genome sequencing and annotation.</title>
        <authorList>
            <consortium name="The Broad Institute Genomics Platform"/>
            <consortium name="The Broad Institute Genome Sequencing Center for Infectious Disease"/>
            <person name="Wu L."/>
            <person name="Ma J."/>
        </authorList>
    </citation>
    <scope>NUCLEOTIDE SEQUENCE [LARGE SCALE GENOMIC DNA]</scope>
    <source>
        <strain evidence="3">CCM 7526</strain>
    </source>
</reference>
<comment type="caution">
    <text evidence="2">The sequence shown here is derived from an EMBL/GenBank/DDBJ whole genome shotgun (WGS) entry which is preliminary data.</text>
</comment>
<dbReference type="Proteomes" id="UP001597183">
    <property type="component" value="Unassembled WGS sequence"/>
</dbReference>
<evidence type="ECO:0000259" key="1">
    <source>
        <dbReference type="Pfam" id="PF01370"/>
    </source>
</evidence>
<dbReference type="PANTHER" id="PTHR43245">
    <property type="entry name" value="BIFUNCTIONAL POLYMYXIN RESISTANCE PROTEIN ARNA"/>
    <property type="match status" value="1"/>
</dbReference>
<accession>A0ABW4A668</accession>
<dbReference type="Pfam" id="PF01370">
    <property type="entry name" value="Epimerase"/>
    <property type="match status" value="1"/>
</dbReference>
<dbReference type="SUPFAM" id="SSF51735">
    <property type="entry name" value="NAD(P)-binding Rossmann-fold domains"/>
    <property type="match status" value="1"/>
</dbReference>
<dbReference type="InterPro" id="IPR001509">
    <property type="entry name" value="Epimerase_deHydtase"/>
</dbReference>
<feature type="domain" description="NAD-dependent epimerase/dehydratase" evidence="1">
    <location>
        <begin position="5"/>
        <end position="158"/>
    </location>
</feature>
<protein>
    <submittedName>
        <fullName evidence="2">NAD-dependent epimerase/dehydratase family protein</fullName>
    </submittedName>
</protein>
<dbReference type="EMBL" id="JBHTMK010000015">
    <property type="protein sequence ID" value="MFD1366014.1"/>
    <property type="molecule type" value="Genomic_DNA"/>
</dbReference>
<gene>
    <name evidence="2" type="ORF">ACFQ5G_11720</name>
</gene>